<reference evidence="1" key="1">
    <citation type="submission" date="2021-06" db="EMBL/GenBank/DDBJ databases">
        <title>44 bacteria genomes isolated from Dapeng, Shenzhen.</title>
        <authorList>
            <person name="Zheng W."/>
            <person name="Yu S."/>
            <person name="Huang Y."/>
        </authorList>
    </citation>
    <scope>NUCLEOTIDE SEQUENCE</scope>
    <source>
        <strain evidence="1">DP5N28-2</strain>
    </source>
</reference>
<dbReference type="RefSeq" id="WP_222580706.1">
    <property type="nucleotide sequence ID" value="NZ_JAHVHU010000012.1"/>
</dbReference>
<evidence type="ECO:0000313" key="2">
    <source>
        <dbReference type="Proteomes" id="UP000753961"/>
    </source>
</evidence>
<proteinExistence type="predicted"/>
<evidence type="ECO:0000313" key="1">
    <source>
        <dbReference type="EMBL" id="MBY5959167.1"/>
    </source>
</evidence>
<sequence>MGLHIHFYIFQGLTTLAMILRPQTGLLCNQHKRTSWLGTESDSCRVRLEARTTAKVNWNIAISMGEGSYYINETL</sequence>
<keyword evidence="2" id="KW-1185">Reference proteome</keyword>
<comment type="caution">
    <text evidence="1">The sequence shown here is derived from an EMBL/GenBank/DDBJ whole genome shotgun (WGS) entry which is preliminary data.</text>
</comment>
<accession>A0A953HP39</accession>
<dbReference type="Proteomes" id="UP000753961">
    <property type="component" value="Unassembled WGS sequence"/>
</dbReference>
<dbReference type="AlphaFoldDB" id="A0A953HP39"/>
<name>A0A953HP39_9BACT</name>
<protein>
    <submittedName>
        <fullName evidence="1">Uncharacterized protein</fullName>
    </submittedName>
</protein>
<dbReference type="EMBL" id="JAHVHU010000012">
    <property type="protein sequence ID" value="MBY5959167.1"/>
    <property type="molecule type" value="Genomic_DNA"/>
</dbReference>
<gene>
    <name evidence="1" type="ORF">KUV50_13525</name>
</gene>
<organism evidence="1 2">
    <name type="scientific">Membranihabitans marinus</name>
    <dbReference type="NCBI Taxonomy" id="1227546"/>
    <lineage>
        <taxon>Bacteria</taxon>
        <taxon>Pseudomonadati</taxon>
        <taxon>Bacteroidota</taxon>
        <taxon>Saprospiria</taxon>
        <taxon>Saprospirales</taxon>
        <taxon>Saprospiraceae</taxon>
        <taxon>Membranihabitans</taxon>
    </lineage>
</organism>